<dbReference type="PROSITE" id="PS00463">
    <property type="entry name" value="ZN2_CY6_FUNGAL_1"/>
    <property type="match status" value="1"/>
</dbReference>
<keyword evidence="10" id="KW-1185">Reference proteome</keyword>
<name>A0A9P9E1M6_9HYPO</name>
<dbReference type="SUPFAM" id="SSF57701">
    <property type="entry name" value="Zn2/Cys6 DNA-binding domain"/>
    <property type="match status" value="1"/>
</dbReference>
<dbReference type="AlphaFoldDB" id="A0A9P9E1M6"/>
<sequence length="701" mass="78023">MNEPLDTPPVIQRTRVACKACHVRRVKCDAADGLPCMHCRTRHTTCELIESRRGKYTRQQPSKPRRRSGRGRSSQVANPPSHSASPPHSTVYVQDDEETAEISTPHVSLPESSTAQDATVARPSHPGNVLTLSSVLQMVHRIKEGDSGNLPVPTQRLTPLTDKVYLPSNTELHQSVSLQDALTMPDRQISNQLIRSFFEHFHPAYPVVDRVAFIAMYKQGRASPILLHTIYLMALTCGPESLVGIAGYDDRTTARKAHYLRAKALYDADHETDATSLAAALHLLGFWWLGPNDQKDSWYWHGCAVTLAQSIGMHRSLAQRGMTPRLMSIWRRIWWSIYIRDRHGAAALDRPPRIRDEDCDIEPATENDLLVDLTIDNELLPEQKPHHISYFLQLVKLSAILGNIVIGEFSPRRPALDKFDASACAQSLRSWHSDLPHMLRNDSSDKPYGASFWANMLDVSYQSAAILLFRPKRTGSQKFPEAERDARARTAADAITRAAEDLLATENIHCAHLHIVPSLFAALSIHTLAMGTTNTIQRQLAENKSRQCILALGELTKVWPVGMWVVKSFSNLLRRLLSRGSLSDQALQARTSSEEEMDPGAGSAAILQVDVMGQQLPPLLHPQPATGLEFGAPSMASSQAGGLSTAPWFQFHAYPDHFFGTADQLAYDSTWFGCLENMIDMELLQQELAIGTYNLPHIFGS</sequence>
<feature type="compositionally biased region" description="Polar residues" evidence="7">
    <location>
        <begin position="101"/>
        <end position="117"/>
    </location>
</feature>
<protein>
    <submittedName>
        <fullName evidence="9">Fungal-specific transcription factor domain-containing protein</fullName>
    </submittedName>
</protein>
<evidence type="ECO:0000313" key="10">
    <source>
        <dbReference type="Proteomes" id="UP000738349"/>
    </source>
</evidence>
<feature type="domain" description="Zn(2)-C6 fungal-type" evidence="8">
    <location>
        <begin position="17"/>
        <end position="48"/>
    </location>
</feature>
<dbReference type="GO" id="GO:0000981">
    <property type="term" value="F:DNA-binding transcription factor activity, RNA polymerase II-specific"/>
    <property type="evidence" value="ECO:0007669"/>
    <property type="project" value="InterPro"/>
</dbReference>
<dbReference type="GO" id="GO:0008270">
    <property type="term" value="F:zinc ion binding"/>
    <property type="evidence" value="ECO:0007669"/>
    <property type="project" value="InterPro"/>
</dbReference>
<evidence type="ECO:0000256" key="2">
    <source>
        <dbReference type="ARBA" id="ARBA00022833"/>
    </source>
</evidence>
<dbReference type="PANTHER" id="PTHR47171:SF1">
    <property type="entry name" value="ZN(II)2CYS6 TRANSCRIPTION FACTOR (EUROFUNG)"/>
    <property type="match status" value="1"/>
</dbReference>
<keyword evidence="4" id="KW-0238">DNA-binding</keyword>
<evidence type="ECO:0000259" key="8">
    <source>
        <dbReference type="PROSITE" id="PS50048"/>
    </source>
</evidence>
<keyword evidence="6" id="KW-0539">Nucleus</keyword>
<evidence type="ECO:0000256" key="3">
    <source>
        <dbReference type="ARBA" id="ARBA00023015"/>
    </source>
</evidence>
<dbReference type="EMBL" id="JAGMUV010000018">
    <property type="protein sequence ID" value="KAH7128999.1"/>
    <property type="molecule type" value="Genomic_DNA"/>
</dbReference>
<dbReference type="OrthoDB" id="5121955at2759"/>
<dbReference type="InterPro" id="IPR007219">
    <property type="entry name" value="XnlR_reg_dom"/>
</dbReference>
<keyword evidence="5" id="KW-0804">Transcription</keyword>
<dbReference type="Pfam" id="PF00172">
    <property type="entry name" value="Zn_clus"/>
    <property type="match status" value="1"/>
</dbReference>
<dbReference type="SMART" id="SM00066">
    <property type="entry name" value="GAL4"/>
    <property type="match status" value="1"/>
</dbReference>
<keyword evidence="2" id="KW-0862">Zinc</keyword>
<dbReference type="CDD" id="cd12148">
    <property type="entry name" value="fungal_TF_MHR"/>
    <property type="match status" value="1"/>
</dbReference>
<dbReference type="CDD" id="cd00067">
    <property type="entry name" value="GAL4"/>
    <property type="match status" value="1"/>
</dbReference>
<reference evidence="9" key="1">
    <citation type="journal article" date="2021" name="Nat. Commun.">
        <title>Genetic determinants of endophytism in the Arabidopsis root mycobiome.</title>
        <authorList>
            <person name="Mesny F."/>
            <person name="Miyauchi S."/>
            <person name="Thiergart T."/>
            <person name="Pickel B."/>
            <person name="Atanasova L."/>
            <person name="Karlsson M."/>
            <person name="Huettel B."/>
            <person name="Barry K.W."/>
            <person name="Haridas S."/>
            <person name="Chen C."/>
            <person name="Bauer D."/>
            <person name="Andreopoulos W."/>
            <person name="Pangilinan J."/>
            <person name="LaButti K."/>
            <person name="Riley R."/>
            <person name="Lipzen A."/>
            <person name="Clum A."/>
            <person name="Drula E."/>
            <person name="Henrissat B."/>
            <person name="Kohler A."/>
            <person name="Grigoriev I.V."/>
            <person name="Martin F.M."/>
            <person name="Hacquard S."/>
        </authorList>
    </citation>
    <scope>NUCLEOTIDE SEQUENCE</scope>
    <source>
        <strain evidence="9">MPI-CAGE-AT-0147</strain>
    </source>
</reference>
<organism evidence="9 10">
    <name type="scientific">Dactylonectria macrodidyma</name>
    <dbReference type="NCBI Taxonomy" id="307937"/>
    <lineage>
        <taxon>Eukaryota</taxon>
        <taxon>Fungi</taxon>
        <taxon>Dikarya</taxon>
        <taxon>Ascomycota</taxon>
        <taxon>Pezizomycotina</taxon>
        <taxon>Sordariomycetes</taxon>
        <taxon>Hypocreomycetidae</taxon>
        <taxon>Hypocreales</taxon>
        <taxon>Nectriaceae</taxon>
        <taxon>Dactylonectria</taxon>
    </lineage>
</organism>
<feature type="region of interest" description="Disordered" evidence="7">
    <location>
        <begin position="51"/>
        <end position="125"/>
    </location>
</feature>
<comment type="caution">
    <text evidence="9">The sequence shown here is derived from an EMBL/GenBank/DDBJ whole genome shotgun (WGS) entry which is preliminary data.</text>
</comment>
<evidence type="ECO:0000256" key="4">
    <source>
        <dbReference type="ARBA" id="ARBA00023125"/>
    </source>
</evidence>
<accession>A0A9P9E1M6</accession>
<dbReference type="GO" id="GO:0003677">
    <property type="term" value="F:DNA binding"/>
    <property type="evidence" value="ECO:0007669"/>
    <property type="project" value="UniProtKB-KW"/>
</dbReference>
<evidence type="ECO:0000313" key="9">
    <source>
        <dbReference type="EMBL" id="KAH7128999.1"/>
    </source>
</evidence>
<dbReference type="PROSITE" id="PS50048">
    <property type="entry name" value="ZN2_CY6_FUNGAL_2"/>
    <property type="match status" value="1"/>
</dbReference>
<dbReference type="InterPro" id="IPR052073">
    <property type="entry name" value="Amide_Lactam_Regulators"/>
</dbReference>
<evidence type="ECO:0000256" key="5">
    <source>
        <dbReference type="ARBA" id="ARBA00023163"/>
    </source>
</evidence>
<dbReference type="PANTHER" id="PTHR47171">
    <property type="entry name" value="FARA-RELATED"/>
    <property type="match status" value="1"/>
</dbReference>
<evidence type="ECO:0000256" key="1">
    <source>
        <dbReference type="ARBA" id="ARBA00022723"/>
    </source>
</evidence>
<dbReference type="Pfam" id="PF04082">
    <property type="entry name" value="Fungal_trans"/>
    <property type="match status" value="1"/>
</dbReference>
<dbReference type="InterPro" id="IPR001138">
    <property type="entry name" value="Zn2Cys6_DnaBD"/>
</dbReference>
<dbReference type="Gene3D" id="4.10.240.10">
    <property type="entry name" value="Zn(2)-C6 fungal-type DNA-binding domain"/>
    <property type="match status" value="1"/>
</dbReference>
<evidence type="ECO:0000256" key="6">
    <source>
        <dbReference type="ARBA" id="ARBA00023242"/>
    </source>
</evidence>
<dbReference type="Proteomes" id="UP000738349">
    <property type="component" value="Unassembled WGS sequence"/>
</dbReference>
<evidence type="ECO:0000256" key="7">
    <source>
        <dbReference type="SAM" id="MobiDB-lite"/>
    </source>
</evidence>
<dbReference type="InterPro" id="IPR036864">
    <property type="entry name" value="Zn2-C6_fun-type_DNA-bd_sf"/>
</dbReference>
<dbReference type="SMART" id="SM00906">
    <property type="entry name" value="Fungal_trans"/>
    <property type="match status" value="1"/>
</dbReference>
<keyword evidence="1" id="KW-0479">Metal-binding</keyword>
<proteinExistence type="predicted"/>
<keyword evidence="3" id="KW-0805">Transcription regulation</keyword>
<feature type="compositionally biased region" description="Low complexity" evidence="7">
    <location>
        <begin position="71"/>
        <end position="89"/>
    </location>
</feature>
<gene>
    <name evidence="9" type="ORF">EDB81DRAFT_808577</name>
</gene>
<dbReference type="GO" id="GO:0006351">
    <property type="term" value="P:DNA-templated transcription"/>
    <property type="evidence" value="ECO:0007669"/>
    <property type="project" value="InterPro"/>
</dbReference>